<dbReference type="PANTHER" id="PTHR43527">
    <property type="entry name" value="4-DIPHOSPHOCYTIDYL-2-C-METHYL-D-ERYTHRITOL KINASE, CHLOROPLASTIC"/>
    <property type="match status" value="1"/>
</dbReference>
<evidence type="ECO:0000313" key="7">
    <source>
        <dbReference type="Proteomes" id="UP000008495"/>
    </source>
</evidence>
<evidence type="ECO:0000256" key="2">
    <source>
        <dbReference type="ARBA" id="ARBA00022741"/>
    </source>
</evidence>
<organism evidence="6 7">
    <name type="scientific">Austwickia chelonae NBRC 105200</name>
    <dbReference type="NCBI Taxonomy" id="1184607"/>
    <lineage>
        <taxon>Bacteria</taxon>
        <taxon>Bacillati</taxon>
        <taxon>Actinomycetota</taxon>
        <taxon>Actinomycetes</taxon>
        <taxon>Micrococcales</taxon>
        <taxon>Dermatophilaceae</taxon>
        <taxon>Austwickia</taxon>
    </lineage>
</organism>
<evidence type="ECO:0000259" key="5">
    <source>
        <dbReference type="Pfam" id="PF00288"/>
    </source>
</evidence>
<gene>
    <name evidence="6" type="ORF">AUCHE_09_01060</name>
</gene>
<keyword evidence="2" id="KW-0547">Nucleotide-binding</keyword>
<dbReference type="PANTHER" id="PTHR43527:SF1">
    <property type="entry name" value="L-THREONINE KINASE"/>
    <property type="match status" value="1"/>
</dbReference>
<protein>
    <recommendedName>
        <fullName evidence="5">GHMP kinase N-terminal domain-containing protein</fullName>
    </recommendedName>
</protein>
<evidence type="ECO:0000256" key="1">
    <source>
        <dbReference type="ARBA" id="ARBA00022679"/>
    </source>
</evidence>
<evidence type="ECO:0000256" key="4">
    <source>
        <dbReference type="ARBA" id="ARBA00022840"/>
    </source>
</evidence>
<keyword evidence="3" id="KW-0418">Kinase</keyword>
<dbReference type="AlphaFoldDB" id="K6UMX6"/>
<keyword evidence="4" id="KW-0067">ATP-binding</keyword>
<dbReference type="GO" id="GO:0050515">
    <property type="term" value="F:4-(cytidine 5'-diphospho)-2-C-methyl-D-erythritol kinase activity"/>
    <property type="evidence" value="ECO:0007669"/>
    <property type="project" value="TreeGrafter"/>
</dbReference>
<dbReference type="Gene3D" id="3.30.230.10">
    <property type="match status" value="1"/>
</dbReference>
<accession>K6UMX6</accession>
<comment type="caution">
    <text evidence="6">The sequence shown here is derived from an EMBL/GenBank/DDBJ whole genome shotgun (WGS) entry which is preliminary data.</text>
</comment>
<dbReference type="EMBL" id="BAGZ01000009">
    <property type="protein sequence ID" value="GAB78501.1"/>
    <property type="molecule type" value="Genomic_DNA"/>
</dbReference>
<dbReference type="PROSITE" id="PS00627">
    <property type="entry name" value="GHMP_KINASES_ATP"/>
    <property type="match status" value="1"/>
</dbReference>
<reference evidence="6 7" key="1">
    <citation type="submission" date="2012-08" db="EMBL/GenBank/DDBJ databases">
        <title>Whole genome shotgun sequence of Austwickia chelonae NBRC 105200.</title>
        <authorList>
            <person name="Yoshida I."/>
            <person name="Hosoyama A."/>
            <person name="Tsuchikane K."/>
            <person name="Katsumata H."/>
            <person name="Ando Y."/>
            <person name="Ohji S."/>
            <person name="Hamada M."/>
            <person name="Tamura T."/>
            <person name="Yamazoe A."/>
            <person name="Yamazaki S."/>
            <person name="Fujita N."/>
        </authorList>
    </citation>
    <scope>NUCLEOTIDE SEQUENCE [LARGE SCALE GENOMIC DNA]</scope>
    <source>
        <strain evidence="6 7">NBRC 105200</strain>
    </source>
</reference>
<evidence type="ECO:0000313" key="6">
    <source>
        <dbReference type="EMBL" id="GAB78501.1"/>
    </source>
</evidence>
<dbReference type="InterPro" id="IPR014721">
    <property type="entry name" value="Ribsml_uS5_D2-typ_fold_subgr"/>
</dbReference>
<dbReference type="SUPFAM" id="SSF54211">
    <property type="entry name" value="Ribosomal protein S5 domain 2-like"/>
    <property type="match status" value="1"/>
</dbReference>
<dbReference type="InterPro" id="IPR020568">
    <property type="entry name" value="Ribosomal_Su5_D2-typ_SF"/>
</dbReference>
<dbReference type="GO" id="GO:0005524">
    <property type="term" value="F:ATP binding"/>
    <property type="evidence" value="ECO:0007669"/>
    <property type="project" value="UniProtKB-KW"/>
</dbReference>
<dbReference type="OrthoDB" id="7298003at2"/>
<dbReference type="eggNOG" id="COG4542">
    <property type="taxonomic scope" value="Bacteria"/>
</dbReference>
<keyword evidence="1" id="KW-0808">Transferase</keyword>
<sequence>MRNIDSLLSILNDPPGVIFLGECCGTIGELWQGPVSYQGEERVGIVSYPGSRRSRVTFAPPGNHSSGIPLGWKSRKAAELFAEETGLPVPRGQWLCWSELPEGRGMSSSSADIVATLRCLTDYHGLIEDTALYERVMSRIERSDPIFAPTPRLYLTGAHHTVTAFPTPALICCYFHHGHAVSTCGVTEKALLTCYAAHRRRYQDSLAMMAHGLNAGDLAMIGEATTASALLAQHHLPNPAVGHAAAVAGELGALGIFRAHTGSLVGMLFDADAPPNRLLVEESITARVGVTTVHWEGLHAR</sequence>
<dbReference type="STRING" id="100225.SAMN05421595_2772"/>
<keyword evidence="7" id="KW-1185">Reference proteome</keyword>
<proteinExistence type="predicted"/>
<dbReference type="Proteomes" id="UP000008495">
    <property type="component" value="Unassembled WGS sequence"/>
</dbReference>
<feature type="domain" description="GHMP kinase N-terminal" evidence="5">
    <location>
        <begin position="76"/>
        <end position="142"/>
    </location>
</feature>
<dbReference type="InterPro" id="IPR006203">
    <property type="entry name" value="GHMP_knse_ATP-bd_CS"/>
</dbReference>
<evidence type="ECO:0000256" key="3">
    <source>
        <dbReference type="ARBA" id="ARBA00022777"/>
    </source>
</evidence>
<dbReference type="Pfam" id="PF00288">
    <property type="entry name" value="GHMP_kinases_N"/>
    <property type="match status" value="1"/>
</dbReference>
<dbReference type="InterPro" id="IPR006204">
    <property type="entry name" value="GHMP_kinase_N_dom"/>
</dbReference>
<name>K6UMX6_9MICO</name>